<evidence type="ECO:0000259" key="1">
    <source>
        <dbReference type="Pfam" id="PF23948"/>
    </source>
</evidence>
<evidence type="ECO:0000313" key="2">
    <source>
        <dbReference type="EMBL" id="KAF9931765.1"/>
    </source>
</evidence>
<accession>A0A9P6IKG2</accession>
<dbReference type="Proteomes" id="UP000749646">
    <property type="component" value="Unassembled WGS sequence"/>
</dbReference>
<dbReference type="OrthoDB" id="2422986at2759"/>
<name>A0A9P6IKG2_9FUNG</name>
<comment type="caution">
    <text evidence="2">The sequence shown here is derived from an EMBL/GenBank/DDBJ whole genome shotgun (WGS) entry which is preliminary data.</text>
</comment>
<sequence>MIVPSHLSTLSPHQSLELTNVYLENAYKTMDKGIALVLCRDAEATLIQAKSATKKHPIHLKDVGSKILKEGIASAYIDLGKLLHGHGYRVEAQAICKKAEKWGVAHLDKGIGSSTKKASSKQPHESAAVPSNIFAVNVGPPTFDIKLPEADERLTNTPQLACCLGLLQASRPPDDILEPFARNWLQTIEKDTDEQERLKVMATDVIRAFKRDEIKDAKIVAEVAYLAPVLDKDAFRDVLKEFYSGIDQSRLLDVHQLEGLAQLIRGAAPNYLEADDLVKVLELLSARLKGTHQQSPHHVYRLTMAVSRVLDAMADTEVRDLNRVDLHEPLSSYLERLKGSSDPYLVYQAAYAYQALICVPDNETLWQAGFRRTGKLIQGFSGLMTAVRGLDLNRFINGLEDIQQGVAGASEVFRVVGTVYTGAITLGKSGQSFLECLKGGLSFQRKCAWYSALRGADSLIRDGELAKFRKLVCEVPCRRDPAFQWGVCQRLGEIAANPKWDPDTRGNSIAFLGEIYKNDA</sequence>
<dbReference type="EMBL" id="JAAAHW010010034">
    <property type="protein sequence ID" value="KAF9931765.1"/>
    <property type="molecule type" value="Genomic_DNA"/>
</dbReference>
<gene>
    <name evidence="2" type="ORF">BGZ65_004738</name>
</gene>
<keyword evidence="3" id="KW-1185">Reference proteome</keyword>
<reference evidence="2" key="1">
    <citation type="journal article" date="2020" name="Fungal Divers.">
        <title>Resolving the Mortierellaceae phylogeny through synthesis of multi-gene phylogenetics and phylogenomics.</title>
        <authorList>
            <person name="Vandepol N."/>
            <person name="Liber J."/>
            <person name="Desiro A."/>
            <person name="Na H."/>
            <person name="Kennedy M."/>
            <person name="Barry K."/>
            <person name="Grigoriev I.V."/>
            <person name="Miller A.N."/>
            <person name="O'Donnell K."/>
            <person name="Stajich J.E."/>
            <person name="Bonito G."/>
        </authorList>
    </citation>
    <scope>NUCLEOTIDE SEQUENCE</scope>
    <source>
        <strain evidence="2">MES-2147</strain>
    </source>
</reference>
<protein>
    <recommendedName>
        <fullName evidence="1">Arm-like repeat domain-containing protein</fullName>
    </recommendedName>
</protein>
<evidence type="ECO:0000313" key="3">
    <source>
        <dbReference type="Proteomes" id="UP000749646"/>
    </source>
</evidence>
<dbReference type="AlphaFoldDB" id="A0A9P6IKG2"/>
<feature type="non-terminal residue" evidence="2">
    <location>
        <position position="520"/>
    </location>
</feature>
<proteinExistence type="predicted"/>
<organism evidence="2 3">
    <name type="scientific">Modicella reniformis</name>
    <dbReference type="NCBI Taxonomy" id="1440133"/>
    <lineage>
        <taxon>Eukaryota</taxon>
        <taxon>Fungi</taxon>
        <taxon>Fungi incertae sedis</taxon>
        <taxon>Mucoromycota</taxon>
        <taxon>Mortierellomycotina</taxon>
        <taxon>Mortierellomycetes</taxon>
        <taxon>Mortierellales</taxon>
        <taxon>Mortierellaceae</taxon>
        <taxon>Modicella</taxon>
    </lineage>
</organism>
<feature type="domain" description="Arm-like repeat" evidence="1">
    <location>
        <begin position="185"/>
        <end position="497"/>
    </location>
</feature>
<dbReference type="InterPro" id="IPR056251">
    <property type="entry name" value="Arm_rpt_dom"/>
</dbReference>
<dbReference type="Pfam" id="PF23948">
    <property type="entry name" value="ARM_5"/>
    <property type="match status" value="1"/>
</dbReference>